<dbReference type="Proteomes" id="UP000053469">
    <property type="component" value="Unassembled WGS sequence"/>
</dbReference>
<dbReference type="SUPFAM" id="SSF53137">
    <property type="entry name" value="Translational machinery components"/>
    <property type="match status" value="1"/>
</dbReference>
<dbReference type="GO" id="GO:1990904">
    <property type="term" value="C:ribonucleoprotein complex"/>
    <property type="evidence" value="ECO:0007669"/>
    <property type="project" value="UniProtKB-KW"/>
</dbReference>
<gene>
    <name evidence="4" type="ORF">XD87_0372</name>
</gene>
<evidence type="ECO:0000313" key="5">
    <source>
        <dbReference type="Proteomes" id="UP000053469"/>
    </source>
</evidence>
<reference evidence="5" key="1">
    <citation type="journal article" date="2015" name="MBio">
        <title>Genome-Resolved Metagenomic Analysis Reveals Roles for Candidate Phyla and Other Microbial Community Members in Biogeochemical Transformations in Oil Reservoirs.</title>
        <authorList>
            <person name="Hu P."/>
            <person name="Tom L."/>
            <person name="Singh A."/>
            <person name="Thomas B.C."/>
            <person name="Baker B.J."/>
            <person name="Piceno Y.M."/>
            <person name="Andersen G.L."/>
            <person name="Banfield J.F."/>
        </authorList>
    </citation>
    <scope>NUCLEOTIDE SEQUENCE [LARGE SCALE GENOMIC DNA]</scope>
</reference>
<dbReference type="PATRIC" id="fig|1641388.3.peg.354"/>
<proteinExistence type="inferred from homology"/>
<keyword evidence="2 4" id="KW-0689">Ribosomal protein</keyword>
<dbReference type="CDD" id="cd00432">
    <property type="entry name" value="Ribosomal_L18_L5e"/>
    <property type="match status" value="1"/>
</dbReference>
<evidence type="ECO:0000256" key="1">
    <source>
        <dbReference type="ARBA" id="ARBA00007116"/>
    </source>
</evidence>
<evidence type="ECO:0000256" key="2">
    <source>
        <dbReference type="ARBA" id="ARBA00022980"/>
    </source>
</evidence>
<protein>
    <submittedName>
        <fullName evidence="4">50S ribosomal protein L18</fullName>
    </submittedName>
</protein>
<dbReference type="InterPro" id="IPR057268">
    <property type="entry name" value="Ribosomal_L18"/>
</dbReference>
<dbReference type="InterPro" id="IPR005484">
    <property type="entry name" value="Ribosomal_uL18_bac/plant/anim"/>
</dbReference>
<evidence type="ECO:0000256" key="3">
    <source>
        <dbReference type="ARBA" id="ARBA00023274"/>
    </source>
</evidence>
<dbReference type="AlphaFoldDB" id="A0A101GYJ7"/>
<dbReference type="GO" id="GO:0003735">
    <property type="term" value="F:structural constituent of ribosome"/>
    <property type="evidence" value="ECO:0007669"/>
    <property type="project" value="InterPro"/>
</dbReference>
<keyword evidence="3" id="KW-0687">Ribonucleoprotein</keyword>
<evidence type="ECO:0000313" key="4">
    <source>
        <dbReference type="EMBL" id="KUK67026.1"/>
    </source>
</evidence>
<dbReference type="EMBL" id="LGGI01000049">
    <property type="protein sequence ID" value="KUK67026.1"/>
    <property type="molecule type" value="Genomic_DNA"/>
</dbReference>
<comment type="caution">
    <text evidence="4">The sequence shown here is derived from an EMBL/GenBank/DDBJ whole genome shotgun (WGS) entry which is preliminary data.</text>
</comment>
<organism evidence="4 5">
    <name type="scientific">candidate division WS6 bacterium 36_33</name>
    <dbReference type="NCBI Taxonomy" id="1641388"/>
    <lineage>
        <taxon>Bacteria</taxon>
        <taxon>Candidatus Dojkabacteria</taxon>
    </lineage>
</organism>
<comment type="similarity">
    <text evidence="1">Belongs to the universal ribosomal protein uL18 family.</text>
</comment>
<dbReference type="Gene3D" id="3.30.420.100">
    <property type="match status" value="1"/>
</dbReference>
<dbReference type="GO" id="GO:0005840">
    <property type="term" value="C:ribosome"/>
    <property type="evidence" value="ECO:0007669"/>
    <property type="project" value="UniProtKB-KW"/>
</dbReference>
<accession>A0A101GYJ7</accession>
<name>A0A101GYJ7_9BACT</name>
<dbReference type="Pfam" id="PF00861">
    <property type="entry name" value="Ribosomal_L18p"/>
    <property type="match status" value="1"/>
</dbReference>
<sequence length="107" mass="12491">MAKSKREQRERRKVHIRKSVHGTAEKPRVFVFKSNRYFYAGIADDDKGIVVKSFMSNKKSDDIIAMAKKFAKEAGKYQSVVFDRSGYKYHGLVKTFVEELRKQKVKI</sequence>
<dbReference type="GO" id="GO:0006412">
    <property type="term" value="P:translation"/>
    <property type="evidence" value="ECO:0007669"/>
    <property type="project" value="InterPro"/>
</dbReference>